<proteinExistence type="predicted"/>
<dbReference type="SUPFAM" id="SSF53098">
    <property type="entry name" value="Ribonuclease H-like"/>
    <property type="match status" value="1"/>
</dbReference>
<dbReference type="AlphaFoldDB" id="A0AAW1KUJ7"/>
<dbReference type="GO" id="GO:0046983">
    <property type="term" value="F:protein dimerization activity"/>
    <property type="evidence" value="ECO:0007669"/>
    <property type="project" value="InterPro"/>
</dbReference>
<dbReference type="PANTHER" id="PTHR45749">
    <property type="match status" value="1"/>
</dbReference>
<dbReference type="InterPro" id="IPR006580">
    <property type="entry name" value="Znf_TTF"/>
</dbReference>
<dbReference type="Proteomes" id="UP001443914">
    <property type="component" value="Unassembled WGS sequence"/>
</dbReference>
<evidence type="ECO:0000313" key="2">
    <source>
        <dbReference type="EMBL" id="KAK9726355.1"/>
    </source>
</evidence>
<name>A0AAW1KUJ7_SAPOF</name>
<dbReference type="InterPro" id="IPR025398">
    <property type="entry name" value="DUF4371"/>
</dbReference>
<reference evidence="2" key="1">
    <citation type="submission" date="2024-03" db="EMBL/GenBank/DDBJ databases">
        <title>WGS assembly of Saponaria officinalis var. Norfolk2.</title>
        <authorList>
            <person name="Jenkins J."/>
            <person name="Shu S."/>
            <person name="Grimwood J."/>
            <person name="Barry K."/>
            <person name="Goodstein D."/>
            <person name="Schmutz J."/>
            <person name="Leebens-Mack J."/>
            <person name="Osbourn A."/>
        </authorList>
    </citation>
    <scope>NUCLEOTIDE SEQUENCE [LARGE SCALE GENOMIC DNA]</scope>
    <source>
        <strain evidence="2">JIC</strain>
    </source>
</reference>
<accession>A0AAW1KUJ7</accession>
<comment type="caution">
    <text evidence="2">The sequence shown here is derived from an EMBL/GenBank/DDBJ whole genome shotgun (WGS) entry which is preliminary data.</text>
</comment>
<gene>
    <name evidence="2" type="ORF">RND81_05G208700</name>
</gene>
<sequence>MYDPRNWGNLDAKLIDIVALKGPKRDLSIENGPKDKFKRHFSSKFYIRILPNGEKRDREWLVYSKELDKVFCFCCKLFGKYRGRNDLVTEGFNDWRHLSERLGKHEMSVGHVTNMGIWFELKARLGKNKAIDNVYQQQLLKEKEHWKNVLVRVISVVKFLAKRNLAFRGSNEKLYEDSNGNFLGLIEMLAEFDLVIREHVSRITSNDTHFHYLGHNIQNELINLLATNIESKIIKKIKDSKYFSVILDCTPDISHKEQMTVILRYVDTSSVEYVIEESFLGFLIVNDTSGLGLFEALQCKLKSLDLDIDNIRGQGYDNGSNMKGKHQGVQKRMLDLNPRAFYTPCACHSLNLTLCDIANTCVKARDFFGTIQRIYTIFSYSTKRWQVLKNNVKGLTLKPLSSTRWESRVDSVKAIRFQMSEIREALLEVAEVDNDSKIRSEAKSLATNELGDFEFLVSIIIWYDILSHVNEVSKHLQTRDVLIDVAILHIKALVSCFEKYREYGFCKAMDMAKQIAKDMNIDPIFPKRREIRRKIHFDENPDDSSTLSEEELFRINYFLFLIDQAISSLKRRFEQYQEYENIFGFMFTSDKLNALDDSTLKSCCINLEKVLMNKGVSDIDGNALYFDLNFFKEFMMPNKIMGPISILNYIKQAGNCFPNAEIAYRILLTIPVTVASAERSFSKLKLLKSYLRSTMSQERLNGLAMIAIENNLLDTVTYDELIDDFAAKNARRAAIFK</sequence>
<dbReference type="SMART" id="SM00597">
    <property type="entry name" value="ZnF_TTF"/>
    <property type="match status" value="1"/>
</dbReference>
<dbReference type="Pfam" id="PF14291">
    <property type="entry name" value="DUF4371"/>
    <property type="match status" value="1"/>
</dbReference>
<protein>
    <recommendedName>
        <fullName evidence="1">TTF-type domain-containing protein</fullName>
    </recommendedName>
</protein>
<keyword evidence="3" id="KW-1185">Reference proteome</keyword>
<dbReference type="InterPro" id="IPR012337">
    <property type="entry name" value="RNaseH-like_sf"/>
</dbReference>
<organism evidence="2 3">
    <name type="scientific">Saponaria officinalis</name>
    <name type="common">Common soapwort</name>
    <name type="synonym">Lychnis saponaria</name>
    <dbReference type="NCBI Taxonomy" id="3572"/>
    <lineage>
        <taxon>Eukaryota</taxon>
        <taxon>Viridiplantae</taxon>
        <taxon>Streptophyta</taxon>
        <taxon>Embryophyta</taxon>
        <taxon>Tracheophyta</taxon>
        <taxon>Spermatophyta</taxon>
        <taxon>Magnoliopsida</taxon>
        <taxon>eudicotyledons</taxon>
        <taxon>Gunneridae</taxon>
        <taxon>Pentapetalae</taxon>
        <taxon>Caryophyllales</taxon>
        <taxon>Caryophyllaceae</taxon>
        <taxon>Caryophylleae</taxon>
        <taxon>Saponaria</taxon>
    </lineage>
</organism>
<dbReference type="Pfam" id="PF05699">
    <property type="entry name" value="Dimer_Tnp_hAT"/>
    <property type="match status" value="1"/>
</dbReference>
<dbReference type="EMBL" id="JBDFQZ010000005">
    <property type="protein sequence ID" value="KAK9726355.1"/>
    <property type="molecule type" value="Genomic_DNA"/>
</dbReference>
<feature type="domain" description="TTF-type" evidence="1">
    <location>
        <begin position="45"/>
        <end position="130"/>
    </location>
</feature>
<dbReference type="InterPro" id="IPR008906">
    <property type="entry name" value="HATC_C_dom"/>
</dbReference>
<dbReference type="PANTHER" id="PTHR45749:SF35">
    <property type="entry name" value="AC-LIKE TRANSPOSASE-RELATED"/>
    <property type="match status" value="1"/>
</dbReference>
<evidence type="ECO:0000259" key="1">
    <source>
        <dbReference type="SMART" id="SM00597"/>
    </source>
</evidence>
<evidence type="ECO:0000313" key="3">
    <source>
        <dbReference type="Proteomes" id="UP001443914"/>
    </source>
</evidence>